<evidence type="ECO:0000313" key="5">
    <source>
        <dbReference type="Proteomes" id="UP001061298"/>
    </source>
</evidence>
<feature type="domain" description="NADP-dependent oxidoreductase" evidence="3">
    <location>
        <begin position="18"/>
        <end position="326"/>
    </location>
</feature>
<sequence>MRSPAFGRKTGLRVSQYGLGTVNFGTRWGAGAEPAVARRMFERFAEAGGTLIDTADYYQSGQAEELVGEFVGADRDAFVLSGKYTLGTGASRAPGDTARGAGPRPGNSRKSMIRSLEASLRRLRTDHIDIYWAHFPDPVTPVEEILAAFDDLVRAGKILYAGLSNFPAWRVSRAATIAELRGWSPLIGIQTEYSLAERTADRDLLPMAEALGLGAALWSPLGGGLLTGKYRTSSAGRLTDLGGRVIRTESSARVTAVVDAVLAVAAETGEPASRVAVAWVLHRARRSGTTLVPVIGPRTPAHLEDYLAALDLRLTDEQTARLDEVSALPPEPLEETTRRAQRGMTGDDTPEPAAPAA</sequence>
<organism evidence="4 5">
    <name type="scientific">Streptomyces cynarae</name>
    <dbReference type="NCBI Taxonomy" id="2981134"/>
    <lineage>
        <taxon>Bacteria</taxon>
        <taxon>Bacillati</taxon>
        <taxon>Actinomycetota</taxon>
        <taxon>Actinomycetes</taxon>
        <taxon>Kitasatosporales</taxon>
        <taxon>Streptomycetaceae</taxon>
        <taxon>Streptomyces</taxon>
    </lineage>
</organism>
<dbReference type="SUPFAM" id="SSF51430">
    <property type="entry name" value="NAD(P)-linked oxidoreductase"/>
    <property type="match status" value="1"/>
</dbReference>
<reference evidence="4" key="1">
    <citation type="submission" date="2022-10" db="EMBL/GenBank/DDBJ databases">
        <authorList>
            <person name="Mo P."/>
        </authorList>
    </citation>
    <scope>NUCLEOTIDE SEQUENCE</scope>
    <source>
        <strain evidence="4">HUAS 13-4</strain>
    </source>
</reference>
<dbReference type="Pfam" id="PF00248">
    <property type="entry name" value="Aldo_ket_red"/>
    <property type="match status" value="1"/>
</dbReference>
<feature type="region of interest" description="Disordered" evidence="2">
    <location>
        <begin position="322"/>
        <end position="357"/>
    </location>
</feature>
<dbReference type="InterPro" id="IPR023210">
    <property type="entry name" value="NADP_OxRdtase_dom"/>
</dbReference>
<proteinExistence type="predicted"/>
<evidence type="ECO:0000256" key="2">
    <source>
        <dbReference type="SAM" id="MobiDB-lite"/>
    </source>
</evidence>
<evidence type="ECO:0000259" key="3">
    <source>
        <dbReference type="Pfam" id="PF00248"/>
    </source>
</evidence>
<dbReference type="InterPro" id="IPR020471">
    <property type="entry name" value="AKR"/>
</dbReference>
<gene>
    <name evidence="4" type="ORF">N8I84_14730</name>
</gene>
<protein>
    <submittedName>
        <fullName evidence="4">Aldo/keto reductase</fullName>
    </submittedName>
</protein>
<dbReference type="InterPro" id="IPR036812">
    <property type="entry name" value="NAD(P)_OxRdtase_dom_sf"/>
</dbReference>
<dbReference type="PRINTS" id="PR00069">
    <property type="entry name" value="ALDKETRDTASE"/>
</dbReference>
<dbReference type="Gene3D" id="3.20.20.100">
    <property type="entry name" value="NADP-dependent oxidoreductase domain"/>
    <property type="match status" value="1"/>
</dbReference>
<evidence type="ECO:0000256" key="1">
    <source>
        <dbReference type="ARBA" id="ARBA00023002"/>
    </source>
</evidence>
<dbReference type="PANTHER" id="PTHR43364:SF4">
    <property type="entry name" value="NAD(P)-LINKED OXIDOREDUCTASE SUPERFAMILY PROTEIN"/>
    <property type="match status" value="1"/>
</dbReference>
<dbReference type="PANTHER" id="PTHR43364">
    <property type="entry name" value="NADH-SPECIFIC METHYLGLYOXAL REDUCTASE-RELATED"/>
    <property type="match status" value="1"/>
</dbReference>
<keyword evidence="1" id="KW-0560">Oxidoreductase</keyword>
<dbReference type="RefSeq" id="WP_263229960.1">
    <property type="nucleotide sequence ID" value="NZ_CP106793.1"/>
</dbReference>
<dbReference type="Proteomes" id="UP001061298">
    <property type="component" value="Chromosome"/>
</dbReference>
<accession>A0ABY6E703</accession>
<evidence type="ECO:0000313" key="4">
    <source>
        <dbReference type="EMBL" id="UXY19843.1"/>
    </source>
</evidence>
<name>A0ABY6E703_9ACTN</name>
<keyword evidence="5" id="KW-1185">Reference proteome</keyword>
<feature type="region of interest" description="Disordered" evidence="2">
    <location>
        <begin position="90"/>
        <end position="110"/>
    </location>
</feature>
<dbReference type="InterPro" id="IPR050523">
    <property type="entry name" value="AKR_Detox_Biosynth"/>
</dbReference>
<dbReference type="CDD" id="cd19080">
    <property type="entry name" value="AKR_AKR9A_9B"/>
    <property type="match status" value="1"/>
</dbReference>
<dbReference type="EMBL" id="CP106793">
    <property type="protein sequence ID" value="UXY19843.1"/>
    <property type="molecule type" value="Genomic_DNA"/>
</dbReference>